<feature type="transmembrane region" description="Helical" evidence="5">
    <location>
        <begin position="38"/>
        <end position="58"/>
    </location>
</feature>
<keyword evidence="4 5" id="KW-0472">Membrane</keyword>
<gene>
    <name evidence="7" type="ORF">MPDQ_006804</name>
</gene>
<dbReference type="PANTHER" id="PTHR28165">
    <property type="entry name" value="NON-CLASSICAL EXPORT PROTEIN 2-RELATED"/>
    <property type="match status" value="1"/>
</dbReference>
<dbReference type="STRING" id="5098.A0A507QTP2"/>
<evidence type="ECO:0000256" key="1">
    <source>
        <dbReference type="ARBA" id="ARBA00004141"/>
    </source>
</evidence>
<reference evidence="7 8" key="1">
    <citation type="submission" date="2019-06" db="EMBL/GenBank/DDBJ databases">
        <title>Wine fermentation using esterase from Monascus purpureus.</title>
        <authorList>
            <person name="Geng C."/>
            <person name="Zhang Y."/>
        </authorList>
    </citation>
    <scope>NUCLEOTIDE SEQUENCE [LARGE SCALE GENOMIC DNA]</scope>
    <source>
        <strain evidence="7">HQ1</strain>
    </source>
</reference>
<dbReference type="PANTHER" id="PTHR28165:SF1">
    <property type="entry name" value="NON-CLASSICAL EXPORT PROTEIN 2-RELATED"/>
    <property type="match status" value="1"/>
</dbReference>
<protein>
    <recommendedName>
        <fullName evidence="6">MARVEL domain-containing protein</fullName>
    </recommendedName>
</protein>
<dbReference type="GO" id="GO:0070941">
    <property type="term" value="P:eisosome assembly"/>
    <property type="evidence" value="ECO:0007669"/>
    <property type="project" value="TreeGrafter"/>
</dbReference>
<evidence type="ECO:0000256" key="3">
    <source>
        <dbReference type="ARBA" id="ARBA00022989"/>
    </source>
</evidence>
<feature type="transmembrane region" description="Helical" evidence="5">
    <location>
        <begin position="12"/>
        <end position="32"/>
    </location>
</feature>
<proteinExistence type="predicted"/>
<comment type="subcellular location">
    <subcellularLocation>
        <location evidence="1">Membrane</location>
        <topology evidence="1">Multi-pass membrane protein</topology>
    </subcellularLocation>
</comment>
<dbReference type="InterPro" id="IPR052649">
    <property type="entry name" value="NCE102-like"/>
</dbReference>
<organism evidence="7 8">
    <name type="scientific">Monascus purpureus</name>
    <name type="common">Red mold</name>
    <name type="synonym">Monascus anka</name>
    <dbReference type="NCBI Taxonomy" id="5098"/>
    <lineage>
        <taxon>Eukaryota</taxon>
        <taxon>Fungi</taxon>
        <taxon>Dikarya</taxon>
        <taxon>Ascomycota</taxon>
        <taxon>Pezizomycotina</taxon>
        <taxon>Eurotiomycetes</taxon>
        <taxon>Eurotiomycetidae</taxon>
        <taxon>Eurotiales</taxon>
        <taxon>Aspergillaceae</taxon>
        <taxon>Monascus</taxon>
    </lineage>
</organism>
<evidence type="ECO:0000313" key="8">
    <source>
        <dbReference type="Proteomes" id="UP000319663"/>
    </source>
</evidence>
<feature type="transmembrane region" description="Helical" evidence="5">
    <location>
        <begin position="128"/>
        <end position="152"/>
    </location>
</feature>
<comment type="caution">
    <text evidence="7">The sequence shown here is derived from an EMBL/GenBank/DDBJ whole genome shotgun (WGS) entry which is preliminary data.</text>
</comment>
<dbReference type="Pfam" id="PF01284">
    <property type="entry name" value="MARVEL"/>
    <property type="match status" value="1"/>
</dbReference>
<dbReference type="InterPro" id="IPR008253">
    <property type="entry name" value="Marvel"/>
</dbReference>
<dbReference type="GO" id="GO:0032126">
    <property type="term" value="C:eisosome"/>
    <property type="evidence" value="ECO:0007669"/>
    <property type="project" value="TreeGrafter"/>
</dbReference>
<feature type="transmembrane region" description="Helical" evidence="5">
    <location>
        <begin position="70"/>
        <end position="93"/>
    </location>
</feature>
<evidence type="ECO:0000256" key="5">
    <source>
        <dbReference type="SAM" id="Phobius"/>
    </source>
</evidence>
<evidence type="ECO:0000256" key="2">
    <source>
        <dbReference type="ARBA" id="ARBA00022692"/>
    </source>
</evidence>
<evidence type="ECO:0000256" key="4">
    <source>
        <dbReference type="ARBA" id="ARBA00023136"/>
    </source>
</evidence>
<evidence type="ECO:0000259" key="6">
    <source>
        <dbReference type="Pfam" id="PF01284"/>
    </source>
</evidence>
<dbReference type="OrthoDB" id="5423111at2759"/>
<sequence length="175" mass="19666">MLRKVFDIGFRVWELLWSILVMAMIGNIIAMADSGNPATVNYGMFCAAFSLVSLFYLFPATINSDWSLHPILMIILDLLNAIFFLSEGIALAARLECHSCNNRHYLLHNGITNGAKHRLTQRCREAQAAVAFLWFCWFGYTVSLVFSIITASKFRGVNLRSRGRRASGRPGMAQV</sequence>
<accession>A0A507QTP2</accession>
<evidence type="ECO:0000313" key="7">
    <source>
        <dbReference type="EMBL" id="TQB72490.1"/>
    </source>
</evidence>
<dbReference type="GO" id="GO:0072659">
    <property type="term" value="P:protein localization to plasma membrane"/>
    <property type="evidence" value="ECO:0007669"/>
    <property type="project" value="TreeGrafter"/>
</dbReference>
<dbReference type="GO" id="GO:0005886">
    <property type="term" value="C:plasma membrane"/>
    <property type="evidence" value="ECO:0007669"/>
    <property type="project" value="TreeGrafter"/>
</dbReference>
<dbReference type="Proteomes" id="UP000319663">
    <property type="component" value="Unassembled WGS sequence"/>
</dbReference>
<name>A0A507QTP2_MONPU</name>
<dbReference type="EMBL" id="VIFY01000063">
    <property type="protein sequence ID" value="TQB72490.1"/>
    <property type="molecule type" value="Genomic_DNA"/>
</dbReference>
<feature type="domain" description="MARVEL" evidence="6">
    <location>
        <begin position="7"/>
        <end position="146"/>
    </location>
</feature>
<keyword evidence="3 5" id="KW-1133">Transmembrane helix</keyword>
<keyword evidence="8" id="KW-1185">Reference proteome</keyword>
<keyword evidence="2 5" id="KW-0812">Transmembrane</keyword>
<dbReference type="AlphaFoldDB" id="A0A507QTP2"/>